<reference evidence="5 6" key="1">
    <citation type="journal article" date="2012" name="J. Bacteriol.">
        <title>Genome Sequence of Radiation-Resistant Modestobacter marinus Strain BC501, a Representative Actinobacterium That Thrives on Calcareous Stone Surfaces.</title>
        <authorList>
            <person name="Normand P."/>
            <person name="Gury J."/>
            <person name="Pujic P."/>
            <person name="Chouaia B."/>
            <person name="Crotti E."/>
            <person name="Brusetti L."/>
            <person name="Daffonchio D."/>
            <person name="Vacherie B."/>
            <person name="Barbe V."/>
            <person name="Medigue C."/>
            <person name="Calteau A."/>
            <person name="Ghodhbane-Gtari F."/>
            <person name="Essoussi I."/>
            <person name="Nouioui I."/>
            <person name="Abbassi-Ghozzi I."/>
            <person name="Gtari M."/>
        </authorList>
    </citation>
    <scope>NUCLEOTIDE SEQUENCE [LARGE SCALE GENOMIC DNA]</scope>
    <source>
        <strain evidence="6">BC 501</strain>
    </source>
</reference>
<protein>
    <recommendedName>
        <fullName evidence="3">Pyridine nucleotide-disulfide oxidoreductase domain-containing protein 2</fullName>
    </recommendedName>
</protein>
<dbReference type="GO" id="GO:0016491">
    <property type="term" value="F:oxidoreductase activity"/>
    <property type="evidence" value="ECO:0007669"/>
    <property type="project" value="InterPro"/>
</dbReference>
<proteinExistence type="predicted"/>
<dbReference type="PANTHER" id="PTHR10668:SF103">
    <property type="entry name" value="PYRIDINE NUCLEOTIDE-DISULFIDE OXIDOREDUCTASE DOMAIN-CONTAINING PROTEIN 2"/>
    <property type="match status" value="1"/>
</dbReference>
<evidence type="ECO:0000256" key="1">
    <source>
        <dbReference type="ARBA" id="ARBA00037217"/>
    </source>
</evidence>
<evidence type="ECO:0000256" key="2">
    <source>
        <dbReference type="ARBA" id="ARBA00038825"/>
    </source>
</evidence>
<accession>I4EU81</accession>
<evidence type="ECO:0000259" key="4">
    <source>
        <dbReference type="Pfam" id="PF01593"/>
    </source>
</evidence>
<dbReference type="Gene3D" id="3.50.50.60">
    <property type="entry name" value="FAD/NAD(P)-binding domain"/>
    <property type="match status" value="2"/>
</dbReference>
<comment type="subunit">
    <text evidence="2">Interacts with COX5B; this interaction may contribute to localize PYROXD2 to the inner face of the inner mitochondrial membrane.</text>
</comment>
<evidence type="ECO:0000313" key="6">
    <source>
        <dbReference type="Proteomes" id="UP000006461"/>
    </source>
</evidence>
<sequence>MADVIVVGGGHNGLVCAAYLARAGLDVVVLEARGTTGGCASTVDALDGARVNVCNCDHTMVRTTAIADELDLAAHGLSYLDVDPQALHVSWDSPGAAPFVQFRDVDRTIDALAVTHPTQVDGYRRYLADALPVARLLVELTSAPPTPGAVLRRLADRRATALPRLLDWSRRSVGAVLQRYLTDESLVAGAFTTGPAVWGVTAGTPGTGLGATGLAMRHLVGIGRPVGGSGALPAAVHAALVAAGGRVRTGARVAEVLVEGPGVRGVRLSTGEVVEAPAVVCAVDPRQALVDWLGSPPSGAAAMTARWAARPTPDGYESKIDAVVSRLPRLPQVDDALLAATGPFDQHVPTTTIAPPLTEIAAAHALLPEGRVAPRPMLLVNTPSVLDPTMAVGDDHVFSLEVLWTPYSLPGGWASSTEPQRWLTAYAAQVEPGFLDGVRRWRVVTPEDYERDFGMTRGYAPSFAGGPLAALLGRDRELTRYETPVRGLFLTGAGTFPGAGVWGASGRNAASVVLRRHGARAAA</sequence>
<dbReference type="PANTHER" id="PTHR10668">
    <property type="entry name" value="PHYTOENE DEHYDROGENASE"/>
    <property type="match status" value="1"/>
</dbReference>
<feature type="domain" description="Amine oxidase" evidence="4">
    <location>
        <begin position="13"/>
        <end position="289"/>
    </location>
</feature>
<dbReference type="OrthoDB" id="9774675at2"/>
<dbReference type="eggNOG" id="COG1233">
    <property type="taxonomic scope" value="Bacteria"/>
</dbReference>
<evidence type="ECO:0000313" key="5">
    <source>
        <dbReference type="EMBL" id="CCH86944.1"/>
    </source>
</evidence>
<keyword evidence="6" id="KW-1185">Reference proteome</keyword>
<dbReference type="OMA" id="CNCDHTM"/>
<dbReference type="SUPFAM" id="SSF51905">
    <property type="entry name" value="FAD/NAD(P)-binding domain"/>
    <property type="match status" value="1"/>
</dbReference>
<dbReference type="HOGENOM" id="CLU_019327_0_1_11"/>
<dbReference type="STRING" id="477641.MODMU_1495"/>
<dbReference type="AlphaFoldDB" id="I4EU81"/>
<comment type="function">
    <text evidence="1">Probable oxidoreductase that may play a role as regulator of mitochondrial function.</text>
</comment>
<dbReference type="Pfam" id="PF01593">
    <property type="entry name" value="Amino_oxidase"/>
    <property type="match status" value="1"/>
</dbReference>
<dbReference type="PATRIC" id="fig|477641.3.peg.1420"/>
<dbReference type="InterPro" id="IPR036188">
    <property type="entry name" value="FAD/NAD-bd_sf"/>
</dbReference>
<dbReference type="InterPro" id="IPR002937">
    <property type="entry name" value="Amino_oxidase"/>
</dbReference>
<dbReference type="KEGG" id="mmar:MODMU_1495"/>
<dbReference type="EMBL" id="FO203431">
    <property type="protein sequence ID" value="CCH86944.1"/>
    <property type="molecule type" value="Genomic_DNA"/>
</dbReference>
<organism evidence="5 6">
    <name type="scientific">Modestobacter italicus (strain DSM 44449 / CECT 9708 / BC 501)</name>
    <dbReference type="NCBI Taxonomy" id="2732864"/>
    <lineage>
        <taxon>Bacteria</taxon>
        <taxon>Bacillati</taxon>
        <taxon>Actinomycetota</taxon>
        <taxon>Actinomycetes</taxon>
        <taxon>Geodermatophilales</taxon>
        <taxon>Geodermatophilaceae</taxon>
        <taxon>Modestobacter</taxon>
    </lineage>
</organism>
<name>I4EU81_MODI5</name>
<gene>
    <name evidence="5" type="ordered locus">MODMU_1495</name>
</gene>
<dbReference type="Proteomes" id="UP000006461">
    <property type="component" value="Chromosome"/>
</dbReference>
<evidence type="ECO:0000256" key="3">
    <source>
        <dbReference type="ARBA" id="ARBA00040298"/>
    </source>
</evidence>